<protein>
    <submittedName>
        <fullName evidence="1">Uncharacterized protein</fullName>
    </submittedName>
</protein>
<organism evidence="1 2">
    <name type="scientific">Favolaschia claudopus</name>
    <dbReference type="NCBI Taxonomy" id="2862362"/>
    <lineage>
        <taxon>Eukaryota</taxon>
        <taxon>Fungi</taxon>
        <taxon>Dikarya</taxon>
        <taxon>Basidiomycota</taxon>
        <taxon>Agaricomycotina</taxon>
        <taxon>Agaricomycetes</taxon>
        <taxon>Agaricomycetidae</taxon>
        <taxon>Agaricales</taxon>
        <taxon>Marasmiineae</taxon>
        <taxon>Mycenaceae</taxon>
        <taxon>Favolaschia</taxon>
    </lineage>
</organism>
<reference evidence="1 2" key="1">
    <citation type="journal article" date="2024" name="J Genomics">
        <title>Draft genome sequencing and assembly of Favolaschia claudopus CIRM-BRFM 2984 isolated from oak limbs.</title>
        <authorList>
            <person name="Navarro D."/>
            <person name="Drula E."/>
            <person name="Chaduli D."/>
            <person name="Cazenave R."/>
            <person name="Ahrendt S."/>
            <person name="Wang J."/>
            <person name="Lipzen A."/>
            <person name="Daum C."/>
            <person name="Barry K."/>
            <person name="Grigoriev I.V."/>
            <person name="Favel A."/>
            <person name="Rosso M.N."/>
            <person name="Martin F."/>
        </authorList>
    </citation>
    <scope>NUCLEOTIDE SEQUENCE [LARGE SCALE GENOMIC DNA]</scope>
    <source>
        <strain evidence="1 2">CIRM-BRFM 2984</strain>
    </source>
</reference>
<dbReference type="AlphaFoldDB" id="A0AAW0B9S2"/>
<sequence length="105" mass="11147">MASRYSGIAVVTLAVAAVADDSQISAHGEMLDLKNTVNNMVLLLRTLAAELTRVTVEVGRQGKVGGRASVPEAQGVWLDLVTNVNRRPVLPSISHLLAQKPPQPP</sequence>
<proteinExistence type="predicted"/>
<evidence type="ECO:0000313" key="2">
    <source>
        <dbReference type="Proteomes" id="UP001362999"/>
    </source>
</evidence>
<dbReference type="EMBL" id="JAWWNJ010000036">
    <property type="protein sequence ID" value="KAK7022975.1"/>
    <property type="molecule type" value="Genomic_DNA"/>
</dbReference>
<evidence type="ECO:0000313" key="1">
    <source>
        <dbReference type="EMBL" id="KAK7022975.1"/>
    </source>
</evidence>
<accession>A0AAW0B9S2</accession>
<dbReference type="Gene3D" id="1.20.120.1530">
    <property type="match status" value="1"/>
</dbReference>
<dbReference type="Proteomes" id="UP001362999">
    <property type="component" value="Unassembled WGS sequence"/>
</dbReference>
<gene>
    <name evidence="1" type="ORF">R3P38DRAFT_2956705</name>
</gene>
<name>A0AAW0B9S2_9AGAR</name>
<keyword evidence="2" id="KW-1185">Reference proteome</keyword>
<comment type="caution">
    <text evidence="1">The sequence shown here is derived from an EMBL/GenBank/DDBJ whole genome shotgun (WGS) entry which is preliminary data.</text>
</comment>